<feature type="transmembrane region" description="Helical" evidence="1">
    <location>
        <begin position="6"/>
        <end position="27"/>
    </location>
</feature>
<feature type="transmembrane region" description="Helical" evidence="1">
    <location>
        <begin position="114"/>
        <end position="135"/>
    </location>
</feature>
<feature type="transmembrane region" description="Helical" evidence="1">
    <location>
        <begin position="276"/>
        <end position="297"/>
    </location>
</feature>
<proteinExistence type="predicted"/>
<keyword evidence="1" id="KW-0812">Transmembrane</keyword>
<comment type="caution">
    <text evidence="2">The sequence shown here is derived from an EMBL/GenBank/DDBJ whole genome shotgun (WGS) entry which is preliminary data.</text>
</comment>
<feature type="transmembrane region" description="Helical" evidence="1">
    <location>
        <begin position="39"/>
        <end position="59"/>
    </location>
</feature>
<feature type="transmembrane region" description="Helical" evidence="1">
    <location>
        <begin position="490"/>
        <end position="509"/>
    </location>
</feature>
<name>A0ABS7TEZ6_9GAMM</name>
<feature type="transmembrane region" description="Helical" evidence="1">
    <location>
        <begin position="79"/>
        <end position="102"/>
    </location>
</feature>
<keyword evidence="1" id="KW-0472">Membrane</keyword>
<feature type="transmembrane region" description="Helical" evidence="1">
    <location>
        <begin position="516"/>
        <end position="536"/>
    </location>
</feature>
<gene>
    <name evidence="2" type="ORF">K7B09_08760</name>
</gene>
<organism evidence="2 3">
    <name type="scientific">Thermomonas beijingensis</name>
    <dbReference type="NCBI Taxonomy" id="2872701"/>
    <lineage>
        <taxon>Bacteria</taxon>
        <taxon>Pseudomonadati</taxon>
        <taxon>Pseudomonadota</taxon>
        <taxon>Gammaproteobacteria</taxon>
        <taxon>Lysobacterales</taxon>
        <taxon>Lysobacteraceae</taxon>
        <taxon>Thermomonas</taxon>
    </lineage>
</organism>
<feature type="transmembrane region" description="Helical" evidence="1">
    <location>
        <begin position="368"/>
        <end position="389"/>
    </location>
</feature>
<feature type="transmembrane region" description="Helical" evidence="1">
    <location>
        <begin position="332"/>
        <end position="361"/>
    </location>
</feature>
<feature type="transmembrane region" description="Helical" evidence="1">
    <location>
        <begin position="179"/>
        <end position="196"/>
    </location>
</feature>
<evidence type="ECO:0000313" key="3">
    <source>
        <dbReference type="Proteomes" id="UP001430290"/>
    </source>
</evidence>
<evidence type="ECO:0000313" key="2">
    <source>
        <dbReference type="EMBL" id="MBZ4186412.1"/>
    </source>
</evidence>
<feature type="transmembrane region" description="Helical" evidence="1">
    <location>
        <begin position="468"/>
        <end position="484"/>
    </location>
</feature>
<evidence type="ECO:0000256" key="1">
    <source>
        <dbReference type="SAM" id="Phobius"/>
    </source>
</evidence>
<evidence type="ECO:0008006" key="4">
    <source>
        <dbReference type="Google" id="ProtNLM"/>
    </source>
</evidence>
<keyword evidence="1" id="KW-1133">Transmembrane helix</keyword>
<feature type="transmembrane region" description="Helical" evidence="1">
    <location>
        <begin position="440"/>
        <end position="461"/>
    </location>
</feature>
<reference evidence="2" key="1">
    <citation type="submission" date="2021-09" db="EMBL/GenBank/DDBJ databases">
        <authorList>
            <person name="Wu T."/>
            <person name="Guo S.Z."/>
        </authorList>
    </citation>
    <scope>NUCLEOTIDE SEQUENCE</scope>
    <source>
        <strain evidence="2">RSS-23</strain>
    </source>
</reference>
<dbReference type="RefSeq" id="WP_223629091.1">
    <property type="nucleotide sequence ID" value="NZ_JAIQDJ010000004.1"/>
</dbReference>
<dbReference type="EMBL" id="JAIQDJ010000004">
    <property type="protein sequence ID" value="MBZ4186412.1"/>
    <property type="molecule type" value="Genomic_DNA"/>
</dbReference>
<keyword evidence="3" id="KW-1185">Reference proteome</keyword>
<protein>
    <recommendedName>
        <fullName evidence="4">Glycosyltransferase RgtA/B/C/D-like domain-containing protein</fullName>
    </recommendedName>
</protein>
<dbReference type="Proteomes" id="UP001430290">
    <property type="component" value="Unassembled WGS sequence"/>
</dbReference>
<accession>A0ABS7TEZ6</accession>
<sequence>MRESMAQRALIATVTSGAVLLVLALAWRLRLFAEINASWWWLLGVASVTAMLGVTYAQAGHAGWRHPARWLTLAGMLGVVAYAGIATMLACLLLMLCAAALAPRSPGAKQASEPASRIVIGLAVLVALVGWLLPFPIHTSMGYRGIAVAICVVRYQSVLAHCKDMWQGWRGLEQEAGSWLVLAVVVTCLAGLGLWLPSVSYDDNTTHLTLPYQLLRDGYFHLDVSGQVWALAPWGNNILHAIAAMLAGSEARAAVDLLWLLLGVQGAWQLARAMGASVRVALAAAALFASLPLTGYFTTTMQVDGASAAVLMRFAAMLAVSGRSLPPLLPTAALLALLAGLKASNGVYVLPALGWLAWLAVQQRQWRWLLSMLGLTVLLGGSSYVYAAWVTGSPLFPLFNASFKSPYFATINFIDQHWMAGVTWRSLWDMTFHSDRYGEHYPGAFGIALLALLPALVIEVVRRPASRAIAVWFAATGLLLFLQIQYLRYVFPATAILVVIGVLGLARALPAKLFPVALSALLVANLALVPTTVWYMHDDVWALLLRQGPAARAAIEASRAPERVVLRRILMASPQACILMTDKRAPFAATAAGRAVTTKKIQDPRVGNTAAWADEDASGQRWQQTFAVLGSSHVMTTQSPSLPLRTALQQRGFAVIDAEGAVRVWAAADSQARICRGQLETVRDEARRHFQFGSH</sequence>